<keyword evidence="9 11" id="KW-0057">Aromatic amino acid biosynthesis</keyword>
<comment type="pathway">
    <text evidence="1 11">Metabolic intermediate biosynthesis; chorismate biosynthesis; chorismate from D-erythrose 4-phosphate and phosphoenolpyruvate: step 7/7.</text>
</comment>
<evidence type="ECO:0000313" key="12">
    <source>
        <dbReference type="EMBL" id="VEJ36222.1"/>
    </source>
</evidence>
<dbReference type="Gene3D" id="3.60.150.10">
    <property type="entry name" value="Chorismate synthase AroC"/>
    <property type="match status" value="2"/>
</dbReference>
<dbReference type="CDD" id="cd07304">
    <property type="entry name" value="Chorismate_synthase"/>
    <property type="match status" value="1"/>
</dbReference>
<dbReference type="PANTHER" id="PTHR21085">
    <property type="entry name" value="CHORISMATE SYNTHASE"/>
    <property type="match status" value="1"/>
</dbReference>
<feature type="binding site" evidence="11">
    <location>
        <position position="46"/>
    </location>
    <ligand>
        <name>NADP(+)</name>
        <dbReference type="ChEBI" id="CHEBI:58349"/>
    </ligand>
</feature>
<name>A0A448V373_9FIRM</name>
<comment type="caution">
    <text evidence="11">Lacks conserved residue(s) required for the propagation of feature annotation.</text>
</comment>
<dbReference type="PROSITE" id="PS00787">
    <property type="entry name" value="CHORISMATE_SYNTHASE_1"/>
    <property type="match status" value="1"/>
</dbReference>
<keyword evidence="5 11" id="KW-0285">Flavoprotein</keyword>
<evidence type="ECO:0000256" key="3">
    <source>
        <dbReference type="ARBA" id="ARBA00013036"/>
    </source>
</evidence>
<dbReference type="GO" id="GO:0009423">
    <property type="term" value="P:chorismate biosynthetic process"/>
    <property type="evidence" value="ECO:0007669"/>
    <property type="project" value="UniProtKB-UniRule"/>
</dbReference>
<feature type="binding site" evidence="11">
    <location>
        <position position="297"/>
    </location>
    <ligand>
        <name>FMN</name>
        <dbReference type="ChEBI" id="CHEBI:58210"/>
    </ligand>
</feature>
<protein>
    <recommendedName>
        <fullName evidence="3 11">Chorismate synthase</fullName>
        <shortName evidence="11">CS</shortName>
        <ecNumber evidence="3 11">4.2.3.5</ecNumber>
    </recommendedName>
    <alternativeName>
        <fullName evidence="11">5-enolpyruvylshikimate-3-phosphate phospholyase</fullName>
    </alternativeName>
</protein>
<dbReference type="InterPro" id="IPR020541">
    <property type="entry name" value="Chorismate_synthase_CS"/>
</dbReference>
<keyword evidence="13" id="KW-1185">Reference proteome</keyword>
<evidence type="ECO:0000256" key="10">
    <source>
        <dbReference type="ARBA" id="ARBA00023239"/>
    </source>
</evidence>
<dbReference type="EMBL" id="LR134523">
    <property type="protein sequence ID" value="VEJ36222.1"/>
    <property type="molecule type" value="Genomic_DNA"/>
</dbReference>
<dbReference type="EC" id="4.2.3.5" evidence="3 11"/>
<dbReference type="UniPathway" id="UPA00053">
    <property type="reaction ID" value="UER00090"/>
</dbReference>
<dbReference type="PROSITE" id="PS00788">
    <property type="entry name" value="CHORISMATE_SYNTHASE_2"/>
    <property type="match status" value="1"/>
</dbReference>
<dbReference type="Pfam" id="PF01264">
    <property type="entry name" value="Chorismate_synt"/>
    <property type="match status" value="1"/>
</dbReference>
<dbReference type="PIRSF" id="PIRSF001456">
    <property type="entry name" value="Chorismate_synth"/>
    <property type="match status" value="1"/>
</dbReference>
<evidence type="ECO:0000313" key="13">
    <source>
        <dbReference type="Proteomes" id="UP000269544"/>
    </source>
</evidence>
<keyword evidence="6 11" id="KW-0288">FMN</keyword>
<dbReference type="HAMAP" id="MF_00300">
    <property type="entry name" value="Chorismate_synth"/>
    <property type="match status" value="1"/>
</dbReference>
<dbReference type="OrthoDB" id="9771806at2"/>
<evidence type="ECO:0000256" key="2">
    <source>
        <dbReference type="ARBA" id="ARBA00008014"/>
    </source>
</evidence>
<keyword evidence="10 11" id="KW-0456">Lyase</keyword>
<evidence type="ECO:0000256" key="1">
    <source>
        <dbReference type="ARBA" id="ARBA00005044"/>
    </source>
</evidence>
<evidence type="ECO:0000256" key="6">
    <source>
        <dbReference type="ARBA" id="ARBA00022643"/>
    </source>
</evidence>
<comment type="subunit">
    <text evidence="11">Homotetramer.</text>
</comment>
<accession>A0A448V373</accession>
<gene>
    <name evidence="11 12" type="primary">aroC</name>
    <name evidence="12" type="ORF">NCTC13079_01426</name>
</gene>
<evidence type="ECO:0000256" key="9">
    <source>
        <dbReference type="ARBA" id="ARBA00023141"/>
    </source>
</evidence>
<feature type="binding site" evidence="11">
    <location>
        <position position="256"/>
    </location>
    <ligand>
        <name>FMN</name>
        <dbReference type="ChEBI" id="CHEBI:58210"/>
    </ligand>
</feature>
<keyword evidence="7 11" id="KW-0274">FAD</keyword>
<evidence type="ECO:0000256" key="11">
    <source>
        <dbReference type="HAMAP-Rule" id="MF_00300"/>
    </source>
</evidence>
<organism evidence="12 13">
    <name type="scientific">Aedoeadaptatus ivorii</name>
    <dbReference type="NCBI Taxonomy" id="54006"/>
    <lineage>
        <taxon>Bacteria</taxon>
        <taxon>Bacillati</taxon>
        <taxon>Bacillota</taxon>
        <taxon>Tissierellia</taxon>
        <taxon>Tissierellales</taxon>
        <taxon>Peptoniphilaceae</taxon>
        <taxon>Aedoeadaptatus</taxon>
    </lineage>
</organism>
<dbReference type="GO" id="GO:0008652">
    <property type="term" value="P:amino acid biosynthetic process"/>
    <property type="evidence" value="ECO:0007669"/>
    <property type="project" value="UniProtKB-KW"/>
</dbReference>
<comment type="function">
    <text evidence="11">Catalyzes the anti-1,4-elimination of the C-3 phosphate and the C-6 proR hydrogen from 5-enolpyruvylshikimate-3-phosphate (EPSP) to yield chorismate, which is the branch point compound that serves as the starting substrate for the three terminal pathways of aromatic amino acid biosynthesis. This reaction introduces a second double bond into the aromatic ring system.</text>
</comment>
<reference evidence="12 13" key="1">
    <citation type="submission" date="2018-12" db="EMBL/GenBank/DDBJ databases">
        <authorList>
            <consortium name="Pathogen Informatics"/>
        </authorList>
    </citation>
    <scope>NUCLEOTIDE SEQUENCE [LARGE SCALE GENOMIC DNA]</scope>
    <source>
        <strain evidence="12 13">NCTC13079</strain>
    </source>
</reference>
<feature type="binding site" evidence="11">
    <location>
        <begin position="120"/>
        <end position="122"/>
    </location>
    <ligand>
        <name>FMN</name>
        <dbReference type="ChEBI" id="CHEBI:58210"/>
    </ligand>
</feature>
<evidence type="ECO:0000256" key="8">
    <source>
        <dbReference type="ARBA" id="ARBA00022857"/>
    </source>
</evidence>
<dbReference type="GO" id="GO:0004107">
    <property type="term" value="F:chorismate synthase activity"/>
    <property type="evidence" value="ECO:0007669"/>
    <property type="project" value="UniProtKB-UniRule"/>
</dbReference>
<dbReference type="GO" id="GO:0010181">
    <property type="term" value="F:FMN binding"/>
    <property type="evidence" value="ECO:0007669"/>
    <property type="project" value="TreeGrafter"/>
</dbReference>
<comment type="similarity">
    <text evidence="2 11">Belongs to the chorismate synthase family.</text>
</comment>
<proteinExistence type="inferred from homology"/>
<dbReference type="PANTHER" id="PTHR21085:SF0">
    <property type="entry name" value="CHORISMATE SYNTHASE"/>
    <property type="match status" value="1"/>
</dbReference>
<dbReference type="InterPro" id="IPR000453">
    <property type="entry name" value="Chorismate_synth"/>
</dbReference>
<dbReference type="SUPFAM" id="SSF103263">
    <property type="entry name" value="Chorismate synthase, AroC"/>
    <property type="match status" value="1"/>
</dbReference>
<dbReference type="Proteomes" id="UP000269544">
    <property type="component" value="Chromosome"/>
</dbReference>
<dbReference type="InterPro" id="IPR035904">
    <property type="entry name" value="Chorismate_synth_AroC_sf"/>
</dbReference>
<evidence type="ECO:0000256" key="4">
    <source>
        <dbReference type="ARBA" id="ARBA00022605"/>
    </source>
</evidence>
<dbReference type="GO" id="GO:0005829">
    <property type="term" value="C:cytosol"/>
    <property type="evidence" value="ECO:0007669"/>
    <property type="project" value="TreeGrafter"/>
</dbReference>
<comment type="cofactor">
    <cofactor evidence="11">
        <name>FMNH2</name>
        <dbReference type="ChEBI" id="CHEBI:57618"/>
    </cofactor>
    <text evidence="11">Reduced FMN (FMNH(2)).</text>
</comment>
<dbReference type="GO" id="GO:0009073">
    <property type="term" value="P:aromatic amino acid family biosynthetic process"/>
    <property type="evidence" value="ECO:0007669"/>
    <property type="project" value="UniProtKB-KW"/>
</dbReference>
<sequence length="329" mass="34309">MYYIGRKMQLTVFGESHGKGVGALITGLPPGHRINPAAIDREMARRKPGAYGTPRKEPDSWEILSGIYRGHTTGMPLAIWVPNLDPRPDDYTDMPFRPGHADYTAHIKYRGAEDPRGGGHFSGRLTAPLVAAGAILKDILKPLGVTVTSNVAAVGGKSDPKEIQAALARAKAEKDSLGGIVDLCIAGVPAGIGGPRFRGLESGLSAAYFALGAVKGVSFGAGFDAANKKGSENNDPFRIKGGAVVTETNHAGGILGGIATGSDIVAHIAVKPTPTIGKEQNTVDRSGKEISFAATGRHDTAIVLRIPVALEAMSALVILDEIALVRGEL</sequence>
<dbReference type="AlphaFoldDB" id="A0A448V373"/>
<keyword evidence="8 11" id="KW-0521">NADP</keyword>
<evidence type="ECO:0000256" key="7">
    <source>
        <dbReference type="ARBA" id="ARBA00022827"/>
    </source>
</evidence>
<comment type="catalytic activity">
    <reaction evidence="11">
        <text>5-O-(1-carboxyvinyl)-3-phosphoshikimate = chorismate + phosphate</text>
        <dbReference type="Rhea" id="RHEA:21020"/>
        <dbReference type="ChEBI" id="CHEBI:29748"/>
        <dbReference type="ChEBI" id="CHEBI:43474"/>
        <dbReference type="ChEBI" id="CHEBI:57701"/>
        <dbReference type="EC" id="4.2.3.5"/>
    </reaction>
</comment>
<evidence type="ECO:0000256" key="5">
    <source>
        <dbReference type="ARBA" id="ARBA00022630"/>
    </source>
</evidence>
<keyword evidence="4 11" id="KW-0028">Amino-acid biosynthesis</keyword>
<dbReference type="KEGG" id="piv:NCTC13079_01426"/>
<feature type="binding site" evidence="11">
    <location>
        <begin position="271"/>
        <end position="275"/>
    </location>
    <ligand>
        <name>FMN</name>
        <dbReference type="ChEBI" id="CHEBI:58210"/>
    </ligand>
</feature>